<dbReference type="GO" id="GO:0006488">
    <property type="term" value="P:dolichol-linked oligosaccharide biosynthetic process"/>
    <property type="evidence" value="ECO:0007669"/>
    <property type="project" value="TreeGrafter"/>
</dbReference>
<keyword evidence="7" id="KW-0328">Glycosyltransferase</keyword>
<dbReference type="EC" id="2.4.1.141" evidence="2 7"/>
<dbReference type="PANTHER" id="PTHR47043">
    <property type="entry name" value="UDP-N-ACETYLGLUCOSAMINE TRANSFERASE SUBUNIT ALG13"/>
    <property type="match status" value="1"/>
</dbReference>
<evidence type="ECO:0000256" key="6">
    <source>
        <dbReference type="ARBA" id="ARBA00048184"/>
    </source>
</evidence>
<keyword evidence="7" id="KW-0808">Transferase</keyword>
<dbReference type="SUPFAM" id="SSF53756">
    <property type="entry name" value="UDP-Glycosyltransferase/glycogen phosphorylase"/>
    <property type="match status" value="1"/>
</dbReference>
<evidence type="ECO:0000313" key="9">
    <source>
        <dbReference type="EMBL" id="QLG73495.1"/>
    </source>
</evidence>
<dbReference type="PANTHER" id="PTHR47043:SF1">
    <property type="entry name" value="UDP-N-ACETYLGLUCOSAMINE TRANSFERASE SUBUNIT ALG13"/>
    <property type="match status" value="1"/>
</dbReference>
<evidence type="ECO:0000256" key="4">
    <source>
        <dbReference type="ARBA" id="ARBA00024804"/>
    </source>
</evidence>
<dbReference type="GO" id="GO:0043541">
    <property type="term" value="C:UDP-N-acetylglucosamine transferase complex"/>
    <property type="evidence" value="ECO:0007669"/>
    <property type="project" value="TreeGrafter"/>
</dbReference>
<reference evidence="9 10" key="1">
    <citation type="submission" date="2020-07" db="EMBL/GenBank/DDBJ databases">
        <title>The yeast mating-type switching endonuclease HO is a domesticated member of an unorthodox homing genetic element family.</title>
        <authorList>
            <person name="Coughlan A.Y."/>
            <person name="Lombardi L."/>
            <person name="Braun-Galleani S."/>
            <person name="Martos A.R."/>
            <person name="Galeote V."/>
            <person name="Bigey F."/>
            <person name="Dequin S."/>
            <person name="Byrne K.P."/>
            <person name="Wolfe K.H."/>
        </authorList>
    </citation>
    <scope>NUCLEOTIDE SEQUENCE [LARGE SCALE GENOMIC DNA]</scope>
    <source>
        <strain evidence="9 10">NRRL Y-6702</strain>
    </source>
</reference>
<comment type="subcellular location">
    <subcellularLocation>
        <location evidence="7">Endoplasmic reticulum</location>
    </subcellularLocation>
</comment>
<keyword evidence="10" id="KW-1185">Reference proteome</keyword>
<evidence type="ECO:0000259" key="8">
    <source>
        <dbReference type="Pfam" id="PF04101"/>
    </source>
</evidence>
<comment type="subunit">
    <text evidence="1 7">Heterodimer with ALG14 to form a functional enzyme.</text>
</comment>
<dbReference type="EMBL" id="CP058608">
    <property type="protein sequence ID" value="QLG73495.1"/>
    <property type="molecule type" value="Genomic_DNA"/>
</dbReference>
<protein>
    <recommendedName>
        <fullName evidence="3 7">UDP-N-acetylglucosamine transferase subunit ALG13</fullName>
        <ecNumber evidence="2 7">2.4.1.141</ecNumber>
    </recommendedName>
    <alternativeName>
        <fullName evidence="5 7">Asparagine-linked glycosylation protein 13</fullName>
    </alternativeName>
</protein>
<comment type="catalytic activity">
    <reaction evidence="6">
        <text>an N-acetyl-alpha-D-glucosaminyl-diphospho-di-trans,poly-cis-dolichol + UDP-N-acetyl-alpha-D-glucosamine = an N,N'-diacetylchitobiosyl-diphospho-di-trans,poly-cis-dolichol + UDP + H(+)</text>
        <dbReference type="Rhea" id="RHEA:23380"/>
        <dbReference type="Rhea" id="RHEA-COMP:19507"/>
        <dbReference type="Rhea" id="RHEA-COMP:19510"/>
        <dbReference type="ChEBI" id="CHEBI:15378"/>
        <dbReference type="ChEBI" id="CHEBI:57269"/>
        <dbReference type="ChEBI" id="CHEBI:57705"/>
        <dbReference type="ChEBI" id="CHEBI:58223"/>
        <dbReference type="ChEBI" id="CHEBI:58427"/>
        <dbReference type="EC" id="2.4.1.141"/>
    </reaction>
</comment>
<dbReference type="InterPro" id="IPR007235">
    <property type="entry name" value="Glyco_trans_28_C"/>
</dbReference>
<evidence type="ECO:0000256" key="1">
    <source>
        <dbReference type="ARBA" id="ARBA00011198"/>
    </source>
</evidence>
<name>A0A7H9B489_ZYGMR</name>
<dbReference type="Pfam" id="PF04101">
    <property type="entry name" value="Glyco_tran_28_C"/>
    <property type="match status" value="1"/>
</dbReference>
<evidence type="ECO:0000256" key="2">
    <source>
        <dbReference type="ARBA" id="ARBA00012614"/>
    </source>
</evidence>
<dbReference type="OrthoDB" id="20273at2759"/>
<evidence type="ECO:0000256" key="5">
    <source>
        <dbReference type="ARBA" id="ARBA00032061"/>
    </source>
</evidence>
<proteinExistence type="inferred from homology"/>
<organism evidence="9 10">
    <name type="scientific">Zygotorulaspora mrakii</name>
    <name type="common">Zygosaccharomyces mrakii</name>
    <dbReference type="NCBI Taxonomy" id="42260"/>
    <lineage>
        <taxon>Eukaryota</taxon>
        <taxon>Fungi</taxon>
        <taxon>Dikarya</taxon>
        <taxon>Ascomycota</taxon>
        <taxon>Saccharomycotina</taxon>
        <taxon>Saccharomycetes</taxon>
        <taxon>Saccharomycetales</taxon>
        <taxon>Saccharomycetaceae</taxon>
        <taxon>Zygotorulaspora</taxon>
    </lineage>
</organism>
<dbReference type="GO" id="GO:0004577">
    <property type="term" value="F:N-acetylglucosaminyldiphosphodolichol N-acetylglucosaminyltransferase activity"/>
    <property type="evidence" value="ECO:0007669"/>
    <property type="project" value="UniProtKB-EC"/>
</dbReference>
<dbReference type="Gene3D" id="3.40.50.2000">
    <property type="entry name" value="Glycogen Phosphorylase B"/>
    <property type="match status" value="1"/>
</dbReference>
<evidence type="ECO:0000256" key="3">
    <source>
        <dbReference type="ARBA" id="ARBA00017468"/>
    </source>
</evidence>
<comment type="similarity">
    <text evidence="7">Belongs to the glycosyltransferase 28 family.</text>
</comment>
<evidence type="ECO:0000313" key="10">
    <source>
        <dbReference type="Proteomes" id="UP000509704"/>
    </source>
</evidence>
<gene>
    <name evidence="7" type="primary">ALG13</name>
    <name evidence="9" type="ORF">HG535_0E05790</name>
</gene>
<dbReference type="InterPro" id="IPR052474">
    <property type="entry name" value="UDP-GlcNAc_transferase"/>
</dbReference>
<feature type="domain" description="Glycosyl transferase family 28 C-terminal" evidence="8">
    <location>
        <begin position="3"/>
        <end position="184"/>
    </location>
</feature>
<evidence type="ECO:0000256" key="7">
    <source>
        <dbReference type="RuleBase" id="RU362128"/>
    </source>
</evidence>
<accession>A0A7H9B489</accession>
<dbReference type="Proteomes" id="UP000509704">
    <property type="component" value="Chromosome 5"/>
</dbReference>
<keyword evidence="7" id="KW-0256">Endoplasmic reticulum</keyword>
<dbReference type="AlphaFoldDB" id="A0A7H9B489"/>
<comment type="function">
    <text evidence="4 7">Involved in protein N-glycosylation. Essential for the second step of the dolichol-linked oligosaccharide pathway.</text>
</comment>
<sequence length="197" mass="21908">MKTLLVTCGATVSFPKLICSVISAPFIGELKSDGFERLIVQFGKDYREEFAGKLDNELFIEVECSISTAELGTVNTPVSRTLMASHFEIIGIDFSSKIQHVIKEHADLVISHAGTGSILDSLRLAKPLIICVNDDLMNNHQQQIADKFESYGYVWACSAKPKDLLRCLTRSRSEVLKPFQATRSDAFEGRLKFLAFS</sequence>